<dbReference type="WBParaSite" id="PDA_v2.g20735.t1">
    <property type="protein sequence ID" value="PDA_v2.g20735.t1"/>
    <property type="gene ID" value="PDA_v2.g20735"/>
</dbReference>
<accession>A0A914PRH9</accession>
<dbReference type="Proteomes" id="UP000887578">
    <property type="component" value="Unplaced"/>
</dbReference>
<proteinExistence type="predicted"/>
<evidence type="ECO:0000313" key="2">
    <source>
        <dbReference type="WBParaSite" id="PDA_v2.g20735.t1"/>
    </source>
</evidence>
<protein>
    <submittedName>
        <fullName evidence="2">Uncharacterized protein</fullName>
    </submittedName>
</protein>
<evidence type="ECO:0000313" key="1">
    <source>
        <dbReference type="Proteomes" id="UP000887578"/>
    </source>
</evidence>
<keyword evidence="1" id="KW-1185">Reference proteome</keyword>
<reference evidence="2" key="1">
    <citation type="submission" date="2022-11" db="UniProtKB">
        <authorList>
            <consortium name="WormBaseParasite"/>
        </authorList>
    </citation>
    <scope>IDENTIFICATION</scope>
</reference>
<organism evidence="1 2">
    <name type="scientific">Panagrolaimus davidi</name>
    <dbReference type="NCBI Taxonomy" id="227884"/>
    <lineage>
        <taxon>Eukaryota</taxon>
        <taxon>Metazoa</taxon>
        <taxon>Ecdysozoa</taxon>
        <taxon>Nematoda</taxon>
        <taxon>Chromadorea</taxon>
        <taxon>Rhabditida</taxon>
        <taxon>Tylenchina</taxon>
        <taxon>Panagrolaimomorpha</taxon>
        <taxon>Panagrolaimoidea</taxon>
        <taxon>Panagrolaimidae</taxon>
        <taxon>Panagrolaimus</taxon>
    </lineage>
</organism>
<sequence length="98" mass="10275">MVAVQVLEAASLSAAADKNATAKALVPKSHIIPATNDFPLKNDPSIISDAEIAEAKSKCGGGCTSSSQCSNYDGGNTDCRCSWFSCKLYNKMTGKKIQ</sequence>
<name>A0A914PRH9_9BILA</name>
<dbReference type="AlphaFoldDB" id="A0A914PRH9"/>